<reference evidence="3" key="1">
    <citation type="journal article" date="2022" name="Int. J. Mol. Sci.">
        <title>Draft Genome of Tanacetum Coccineum: Genomic Comparison of Closely Related Tanacetum-Family Plants.</title>
        <authorList>
            <person name="Yamashiro T."/>
            <person name="Shiraishi A."/>
            <person name="Nakayama K."/>
            <person name="Satake H."/>
        </authorList>
    </citation>
    <scope>NUCLEOTIDE SEQUENCE</scope>
</reference>
<proteinExistence type="predicted"/>
<organism evidence="3 4">
    <name type="scientific">Tanacetum coccineum</name>
    <dbReference type="NCBI Taxonomy" id="301880"/>
    <lineage>
        <taxon>Eukaryota</taxon>
        <taxon>Viridiplantae</taxon>
        <taxon>Streptophyta</taxon>
        <taxon>Embryophyta</taxon>
        <taxon>Tracheophyta</taxon>
        <taxon>Spermatophyta</taxon>
        <taxon>Magnoliopsida</taxon>
        <taxon>eudicotyledons</taxon>
        <taxon>Gunneridae</taxon>
        <taxon>Pentapetalae</taxon>
        <taxon>asterids</taxon>
        <taxon>campanulids</taxon>
        <taxon>Asterales</taxon>
        <taxon>Asteraceae</taxon>
        <taxon>Asteroideae</taxon>
        <taxon>Anthemideae</taxon>
        <taxon>Anthemidinae</taxon>
        <taxon>Tanacetum</taxon>
    </lineage>
</organism>
<keyword evidence="1" id="KW-0175">Coiled coil</keyword>
<accession>A0ABQ5GEQ2</accession>
<evidence type="ECO:0000256" key="1">
    <source>
        <dbReference type="SAM" id="Coils"/>
    </source>
</evidence>
<comment type="caution">
    <text evidence="3">The sequence shown here is derived from an EMBL/GenBank/DDBJ whole genome shotgun (WGS) entry which is preliminary data.</text>
</comment>
<sequence length="508" mass="58046">MNESLTSELERYKERVKTLENESKNSASDRETFLDLQLQDKTLAINELQHQLAQVHGKSPVTQCESPNFDSRIQKIEDENVFLAFLVSSLVKEQEHIKLEYKKLYDSIKQTREKIKLQTDSLQQKLNDLISKNHKLRAYKLYSVTLLPKSKIIPKVVEKIDLSKLVTSHLTTKRKIEKCTKVLSLGLLKIKSEPINAYFKNNRVVHHDYLKVTKEHVATLKGLLVEAKALKPLDEHIGHASKFAERIQELLVYVSASCPFTQSGNENWAPTTSHKKNNKPYVDASRTKQTTETITQKHAVKQNTRKTDNTMLPSTRRVSSTNASGSKPRINTKNDRIQQTSNCDANVKNVALSKNSANVCLSCNECLFSANHNACVAKYQKDVQKHRQTKSVKQEENFEWKPTRRIFKTVGLKWIPTGRKVNLVRIECSSSSNSTLVIPPRQILTTIVILVVEPCPKLSLRYANARESLSKSHLKSEIHPFNLHDYGIKRILSNDELPPWKFNYLGVT</sequence>
<protein>
    <recommendedName>
        <fullName evidence="5">Integrase, catalytic region, zinc finger, CCHC-type, peptidase aspartic, catalytic</fullName>
    </recommendedName>
</protein>
<dbReference type="Proteomes" id="UP001151760">
    <property type="component" value="Unassembled WGS sequence"/>
</dbReference>
<reference evidence="3" key="2">
    <citation type="submission" date="2022-01" db="EMBL/GenBank/DDBJ databases">
        <authorList>
            <person name="Yamashiro T."/>
            <person name="Shiraishi A."/>
            <person name="Satake H."/>
            <person name="Nakayama K."/>
        </authorList>
    </citation>
    <scope>NUCLEOTIDE SEQUENCE</scope>
</reference>
<feature type="compositionally biased region" description="Polar residues" evidence="2">
    <location>
        <begin position="287"/>
        <end position="296"/>
    </location>
</feature>
<gene>
    <name evidence="3" type="ORF">Tco_1032723</name>
</gene>
<evidence type="ECO:0008006" key="5">
    <source>
        <dbReference type="Google" id="ProtNLM"/>
    </source>
</evidence>
<evidence type="ECO:0000313" key="4">
    <source>
        <dbReference type="Proteomes" id="UP001151760"/>
    </source>
</evidence>
<feature type="coiled-coil region" evidence="1">
    <location>
        <begin position="2"/>
        <end position="29"/>
    </location>
</feature>
<name>A0ABQ5GEQ2_9ASTR</name>
<dbReference type="EMBL" id="BQNB010018352">
    <property type="protein sequence ID" value="GJT73437.1"/>
    <property type="molecule type" value="Genomic_DNA"/>
</dbReference>
<feature type="region of interest" description="Disordered" evidence="2">
    <location>
        <begin position="268"/>
        <end position="332"/>
    </location>
</feature>
<evidence type="ECO:0000313" key="3">
    <source>
        <dbReference type="EMBL" id="GJT73437.1"/>
    </source>
</evidence>
<evidence type="ECO:0000256" key="2">
    <source>
        <dbReference type="SAM" id="MobiDB-lite"/>
    </source>
</evidence>
<keyword evidence="4" id="KW-1185">Reference proteome</keyword>
<feature type="compositionally biased region" description="Polar residues" evidence="2">
    <location>
        <begin position="309"/>
        <end position="332"/>
    </location>
</feature>